<sequence>MNRISIESGVRLASRLKAYFKTRDFIFHDGRDLKRFSLGGRAQAMMAGVAGVTLCFSAYGVAQAAVGAAAMSGIVDAPLSPEAKVAQLRIRVSKMQADVATIKAAAQAHAARIDQRQALLVAVVSGKGDVAALTKPTPSVDPKADALAADVVAPLKKIELQQVAVAVQARRVVDQRFAKAVAHVRSLGLNPARIVAKQPAMGGPYEAADSAATEADLRADTQFRSLFMTWKKLDTLQQGVIAIPSAQPVAHLNYTSNYGIRSDPFRGTAAMHAGVDIPGPVGTPIYATADGMVDRAERAGGYGNMVELDHGKGIQTRYGHLSKILVEPGTRVHRGQLIALMGSTGRSTGPHLHYEVRIDGRAVNPVPFLQTADYLVAAQDKSISTIPVSVGGPAAAD</sequence>
<keyword evidence="4" id="KW-1185">Reference proteome</keyword>
<dbReference type="PANTHER" id="PTHR21666:SF289">
    <property type="entry name" value="L-ALA--D-GLU ENDOPEPTIDASE"/>
    <property type="match status" value="1"/>
</dbReference>
<dbReference type="InterPro" id="IPR050570">
    <property type="entry name" value="Cell_wall_metabolism_enzyme"/>
</dbReference>
<reference evidence="4" key="1">
    <citation type="journal article" date="2019" name="Int. J. Syst. Evol. Microbiol.">
        <title>The Global Catalogue of Microorganisms (GCM) 10K type strain sequencing project: providing services to taxonomists for standard genome sequencing and annotation.</title>
        <authorList>
            <consortium name="The Broad Institute Genomics Platform"/>
            <consortium name="The Broad Institute Genome Sequencing Center for Infectious Disease"/>
            <person name="Wu L."/>
            <person name="Ma J."/>
        </authorList>
    </citation>
    <scope>NUCLEOTIDE SEQUENCE [LARGE SCALE GENOMIC DNA]</scope>
    <source>
        <strain evidence="4">CGMCC 1.8957</strain>
    </source>
</reference>
<dbReference type="Gene3D" id="2.70.70.10">
    <property type="entry name" value="Glucose Permease (Domain IIA)"/>
    <property type="match status" value="1"/>
</dbReference>
<dbReference type="InterPro" id="IPR011055">
    <property type="entry name" value="Dup_hybrid_motif"/>
</dbReference>
<evidence type="ECO:0000256" key="1">
    <source>
        <dbReference type="ARBA" id="ARBA00022729"/>
    </source>
</evidence>
<dbReference type="InterPro" id="IPR016047">
    <property type="entry name" value="M23ase_b-sheet_dom"/>
</dbReference>
<dbReference type="EMBL" id="BNAQ01000001">
    <property type="protein sequence ID" value="GHH12265.1"/>
    <property type="molecule type" value="Genomic_DNA"/>
</dbReference>
<name>A0ABQ3LDK8_9SPHN</name>
<dbReference type="PANTHER" id="PTHR21666">
    <property type="entry name" value="PEPTIDASE-RELATED"/>
    <property type="match status" value="1"/>
</dbReference>
<gene>
    <name evidence="3" type="ORF">GCM10008023_12210</name>
</gene>
<comment type="caution">
    <text evidence="3">The sequence shown here is derived from an EMBL/GenBank/DDBJ whole genome shotgun (WGS) entry which is preliminary data.</text>
</comment>
<evidence type="ECO:0000259" key="2">
    <source>
        <dbReference type="Pfam" id="PF01551"/>
    </source>
</evidence>
<dbReference type="Pfam" id="PF01551">
    <property type="entry name" value="Peptidase_M23"/>
    <property type="match status" value="1"/>
</dbReference>
<feature type="domain" description="M23ase beta-sheet core" evidence="2">
    <location>
        <begin position="271"/>
        <end position="365"/>
    </location>
</feature>
<dbReference type="RefSeq" id="WP_189675461.1">
    <property type="nucleotide sequence ID" value="NZ_BNAQ01000001.1"/>
</dbReference>
<evidence type="ECO:0000313" key="4">
    <source>
        <dbReference type="Proteomes" id="UP000652430"/>
    </source>
</evidence>
<dbReference type="CDD" id="cd12797">
    <property type="entry name" value="M23_peptidase"/>
    <property type="match status" value="1"/>
</dbReference>
<proteinExistence type="predicted"/>
<keyword evidence="1" id="KW-0732">Signal</keyword>
<accession>A0ABQ3LDK8</accession>
<dbReference type="Proteomes" id="UP000652430">
    <property type="component" value="Unassembled WGS sequence"/>
</dbReference>
<evidence type="ECO:0000313" key="3">
    <source>
        <dbReference type="EMBL" id="GHH12265.1"/>
    </source>
</evidence>
<organism evidence="3 4">
    <name type="scientific">Sphingomonas glacialis</name>
    <dbReference type="NCBI Taxonomy" id="658225"/>
    <lineage>
        <taxon>Bacteria</taxon>
        <taxon>Pseudomonadati</taxon>
        <taxon>Pseudomonadota</taxon>
        <taxon>Alphaproteobacteria</taxon>
        <taxon>Sphingomonadales</taxon>
        <taxon>Sphingomonadaceae</taxon>
        <taxon>Sphingomonas</taxon>
    </lineage>
</organism>
<protein>
    <recommendedName>
        <fullName evidence="2">M23ase beta-sheet core domain-containing protein</fullName>
    </recommendedName>
</protein>
<dbReference type="SUPFAM" id="SSF51261">
    <property type="entry name" value="Duplicated hybrid motif"/>
    <property type="match status" value="1"/>
</dbReference>